<dbReference type="KEGG" id="fcy:FRACYDRAFT_189189"/>
<keyword evidence="2" id="KW-0813">Transport</keyword>
<proteinExistence type="predicted"/>
<feature type="transmembrane region" description="Helical" evidence="7">
    <location>
        <begin position="370"/>
        <end position="392"/>
    </location>
</feature>
<feature type="domain" description="Cationic amino acid transporter C-terminal" evidence="8">
    <location>
        <begin position="498"/>
        <end position="548"/>
    </location>
</feature>
<feature type="transmembrane region" description="Helical" evidence="7">
    <location>
        <begin position="179"/>
        <end position="196"/>
    </location>
</feature>
<keyword evidence="3 7" id="KW-0812">Transmembrane</keyword>
<dbReference type="PANTHER" id="PTHR43243">
    <property type="entry name" value="INNER MEMBRANE TRANSPORTER YGJI-RELATED"/>
    <property type="match status" value="1"/>
</dbReference>
<dbReference type="Pfam" id="PF13520">
    <property type="entry name" value="AA_permease_2"/>
    <property type="match status" value="1"/>
</dbReference>
<dbReference type="Proteomes" id="UP000095751">
    <property type="component" value="Unassembled WGS sequence"/>
</dbReference>
<evidence type="ECO:0000256" key="7">
    <source>
        <dbReference type="SAM" id="Phobius"/>
    </source>
</evidence>
<dbReference type="AlphaFoldDB" id="A0A1E7F6E1"/>
<evidence type="ECO:0000313" key="10">
    <source>
        <dbReference type="Proteomes" id="UP000095751"/>
    </source>
</evidence>
<feature type="transmembrane region" description="Helical" evidence="7">
    <location>
        <begin position="498"/>
        <end position="517"/>
    </location>
</feature>
<dbReference type="OrthoDB" id="5982228at2759"/>
<keyword evidence="10" id="KW-1185">Reference proteome</keyword>
<feature type="transmembrane region" description="Helical" evidence="7">
    <location>
        <begin position="245"/>
        <end position="266"/>
    </location>
</feature>
<sequence length="557" mass="59873">MTTTLESISDAITRRKPLSRRNSTVNDDGNEKDDDQHGSLKRTLGVTDLILYGIGCSVGAGIYSLVGIGARTAGPAISMSFAVCGIACCFTSLAYAEFAARVPMAGSAYTFTYVSFGELAGWLVGWNLTLGYAVSAAAVSRSWAVYTSNFFHGWLQHLNGINAKLPTIFNGQQPYECCPLAAVVILLCTSILVTGAKESARFNTAMTILNLAVLGFVVVIGWTTGSVRHDNLFTPSFFPEGLDGVARAAGLVFFSYLGFDMVSCLSEEVIDPERNMPIGIVGSLVASTFVYFIVSLTCLSYSSCEPPLGNNSSFTFSLLLVGSRVVSIGAIFGLTTATFACLMGQPRIFFSMAQDGLLFKIYGRINPKTGVPTAGTVLTGIMTAFVACFINLESLANTISLGTLQVFSFVNAGVIVLRMTPPLTSIATEMEDNVDGDREQNGNKPYWLTLVITILAVLSSMGFSRRWPIWIWITTLGFLFVSIIALSRLSKGSPPDTFSCPWVPAVPLLGILCNSFMMGSMPLSTWSAISAWLLVGVCFYFSYGIHNSALRKTTIMS</sequence>
<dbReference type="PANTHER" id="PTHR43243:SF4">
    <property type="entry name" value="CATIONIC AMINO ACID TRANSPORTER 4"/>
    <property type="match status" value="1"/>
</dbReference>
<dbReference type="Pfam" id="PF13906">
    <property type="entry name" value="AA_permease_C"/>
    <property type="match status" value="1"/>
</dbReference>
<feature type="transmembrane region" description="Helical" evidence="7">
    <location>
        <begin position="446"/>
        <end position="463"/>
    </location>
</feature>
<evidence type="ECO:0000256" key="1">
    <source>
        <dbReference type="ARBA" id="ARBA00004141"/>
    </source>
</evidence>
<dbReference type="InterPro" id="IPR002293">
    <property type="entry name" value="AA/rel_permease1"/>
</dbReference>
<feature type="transmembrane region" description="Helical" evidence="7">
    <location>
        <begin position="278"/>
        <end position="302"/>
    </location>
</feature>
<organism evidence="9 10">
    <name type="scientific">Fragilariopsis cylindrus CCMP1102</name>
    <dbReference type="NCBI Taxonomy" id="635003"/>
    <lineage>
        <taxon>Eukaryota</taxon>
        <taxon>Sar</taxon>
        <taxon>Stramenopiles</taxon>
        <taxon>Ochrophyta</taxon>
        <taxon>Bacillariophyta</taxon>
        <taxon>Bacillariophyceae</taxon>
        <taxon>Bacillariophycidae</taxon>
        <taxon>Bacillariales</taxon>
        <taxon>Bacillariaceae</taxon>
        <taxon>Fragilariopsis</taxon>
    </lineage>
</organism>
<evidence type="ECO:0000256" key="2">
    <source>
        <dbReference type="ARBA" id="ARBA00022448"/>
    </source>
</evidence>
<dbReference type="InParanoid" id="A0A1E7F6E1"/>
<accession>A0A1E7F6E1</accession>
<evidence type="ECO:0000256" key="5">
    <source>
        <dbReference type="ARBA" id="ARBA00023136"/>
    </source>
</evidence>
<evidence type="ECO:0000256" key="3">
    <source>
        <dbReference type="ARBA" id="ARBA00022692"/>
    </source>
</evidence>
<feature type="transmembrane region" description="Helical" evidence="7">
    <location>
        <begin position="398"/>
        <end position="417"/>
    </location>
</feature>
<feature type="transmembrane region" description="Helical" evidence="7">
    <location>
        <begin position="49"/>
        <end position="70"/>
    </location>
</feature>
<keyword evidence="5 7" id="KW-0472">Membrane</keyword>
<evidence type="ECO:0000259" key="8">
    <source>
        <dbReference type="Pfam" id="PF13906"/>
    </source>
</evidence>
<dbReference type="GO" id="GO:0016020">
    <property type="term" value="C:membrane"/>
    <property type="evidence" value="ECO:0007669"/>
    <property type="project" value="UniProtKB-SubCell"/>
</dbReference>
<feature type="transmembrane region" description="Helical" evidence="7">
    <location>
        <begin position="208"/>
        <end position="225"/>
    </location>
</feature>
<dbReference type="GO" id="GO:0015171">
    <property type="term" value="F:amino acid transmembrane transporter activity"/>
    <property type="evidence" value="ECO:0007669"/>
    <property type="project" value="TreeGrafter"/>
</dbReference>
<feature type="transmembrane region" description="Helical" evidence="7">
    <location>
        <begin position="469"/>
        <end position="486"/>
    </location>
</feature>
<keyword evidence="4 7" id="KW-1133">Transmembrane helix</keyword>
<evidence type="ECO:0000313" key="9">
    <source>
        <dbReference type="EMBL" id="OEU13752.1"/>
    </source>
</evidence>
<feature type="transmembrane region" description="Helical" evidence="7">
    <location>
        <begin position="76"/>
        <end position="96"/>
    </location>
</feature>
<dbReference type="Gene3D" id="1.20.1740.10">
    <property type="entry name" value="Amino acid/polyamine transporter I"/>
    <property type="match status" value="1"/>
</dbReference>
<feature type="transmembrane region" description="Helical" evidence="7">
    <location>
        <begin position="314"/>
        <end position="342"/>
    </location>
</feature>
<comment type="subcellular location">
    <subcellularLocation>
        <location evidence="1">Membrane</location>
        <topology evidence="1">Multi-pass membrane protein</topology>
    </subcellularLocation>
</comment>
<reference evidence="9 10" key="1">
    <citation type="submission" date="2016-09" db="EMBL/GenBank/DDBJ databases">
        <title>Extensive genetic diversity and differential bi-allelic expression allows diatom success in the polar Southern Ocean.</title>
        <authorList>
            <consortium name="DOE Joint Genome Institute"/>
            <person name="Mock T."/>
            <person name="Otillar R.P."/>
            <person name="Strauss J."/>
            <person name="Dupont C."/>
            <person name="Frickenhaus S."/>
            <person name="Maumus F."/>
            <person name="Mcmullan M."/>
            <person name="Sanges R."/>
            <person name="Schmutz J."/>
            <person name="Toseland A."/>
            <person name="Valas R."/>
            <person name="Veluchamy A."/>
            <person name="Ward B.J."/>
            <person name="Allen A."/>
            <person name="Barry K."/>
            <person name="Falciatore A."/>
            <person name="Ferrante M."/>
            <person name="Fortunato A.E."/>
            <person name="Gloeckner G."/>
            <person name="Gruber A."/>
            <person name="Hipkin R."/>
            <person name="Janech M."/>
            <person name="Kroth P."/>
            <person name="Leese F."/>
            <person name="Lindquist E."/>
            <person name="Lyon B.R."/>
            <person name="Martin J."/>
            <person name="Mayer C."/>
            <person name="Parker M."/>
            <person name="Quesneville H."/>
            <person name="Raymond J."/>
            <person name="Uhlig C."/>
            <person name="Valentin K.U."/>
            <person name="Worden A.Z."/>
            <person name="Armbrust E.V."/>
            <person name="Bowler C."/>
            <person name="Green B."/>
            <person name="Moulton V."/>
            <person name="Van Oosterhout C."/>
            <person name="Grigoriev I."/>
        </authorList>
    </citation>
    <scope>NUCLEOTIDE SEQUENCE [LARGE SCALE GENOMIC DNA]</scope>
    <source>
        <strain evidence="9 10">CCMP1102</strain>
    </source>
</reference>
<protein>
    <submittedName>
        <fullName evidence="9">Amino acid transporter</fullName>
    </submittedName>
</protein>
<feature type="region of interest" description="Disordered" evidence="6">
    <location>
        <begin position="18"/>
        <end position="37"/>
    </location>
</feature>
<gene>
    <name evidence="9" type="ORF">FRACYDRAFT_189189</name>
</gene>
<name>A0A1E7F6E1_9STRA</name>
<dbReference type="InterPro" id="IPR029485">
    <property type="entry name" value="CAT_C"/>
</dbReference>
<evidence type="ECO:0000256" key="4">
    <source>
        <dbReference type="ARBA" id="ARBA00022989"/>
    </source>
</evidence>
<evidence type="ECO:0000256" key="6">
    <source>
        <dbReference type="SAM" id="MobiDB-lite"/>
    </source>
</evidence>
<dbReference type="EMBL" id="KV784361">
    <property type="protein sequence ID" value="OEU13752.1"/>
    <property type="molecule type" value="Genomic_DNA"/>
</dbReference>
<feature type="transmembrane region" description="Helical" evidence="7">
    <location>
        <begin position="523"/>
        <end position="543"/>
    </location>
</feature>